<evidence type="ECO:0000313" key="2">
    <source>
        <dbReference type="Proteomes" id="UP000231246"/>
    </source>
</evidence>
<dbReference type="InterPro" id="IPR009097">
    <property type="entry name" value="Cyclic_Pdiesterase"/>
</dbReference>
<comment type="caution">
    <text evidence="1">The sequence shown here is derived from an EMBL/GenBank/DDBJ whole genome shotgun (WGS) entry which is preliminary data.</text>
</comment>
<evidence type="ECO:0000313" key="1">
    <source>
        <dbReference type="EMBL" id="PIP61862.1"/>
    </source>
</evidence>
<name>A0A2H0BW04_9BACT</name>
<dbReference type="Proteomes" id="UP000231246">
    <property type="component" value="Unassembled WGS sequence"/>
</dbReference>
<protein>
    <submittedName>
        <fullName evidence="1">Uncharacterized protein</fullName>
    </submittedName>
</protein>
<organism evidence="1 2">
    <name type="scientific">Candidatus Roizmanbacteria bacterium CG22_combo_CG10-13_8_21_14_all_38_20</name>
    <dbReference type="NCBI Taxonomy" id="1974862"/>
    <lineage>
        <taxon>Bacteria</taxon>
        <taxon>Candidatus Roizmaniibacteriota</taxon>
    </lineage>
</organism>
<gene>
    <name evidence="1" type="ORF">COW99_01410</name>
</gene>
<proteinExistence type="predicted"/>
<dbReference type="AlphaFoldDB" id="A0A2H0BW04"/>
<dbReference type="EMBL" id="PCTA01000010">
    <property type="protein sequence ID" value="PIP61862.1"/>
    <property type="molecule type" value="Genomic_DNA"/>
</dbReference>
<sequence length="225" mass="26011">MNNHQLQQQKVINKIEEQVKANSLNFSTVSAVEDYESDPRICLTSVHLPNEEFKLQIQELLTESLRKIAPDFYYYTDDSLHMTIKNIRVVNNPPHFTEKDVNQAGKVFLQIIPRHKKFNVYFYKLLLFPNNLALIGTTDSELNSMILDLDNALNKAGIPDDKIYANSKYFFSNITLARFNTPPSNEFKQKVQELSNSIKFKPYTVNSVTLLSCNAVFKNRKIIEN</sequence>
<reference evidence="1 2" key="1">
    <citation type="submission" date="2017-09" db="EMBL/GenBank/DDBJ databases">
        <title>Depth-based differentiation of microbial function through sediment-hosted aquifers and enrichment of novel symbionts in the deep terrestrial subsurface.</title>
        <authorList>
            <person name="Probst A.J."/>
            <person name="Ladd B."/>
            <person name="Jarett J.K."/>
            <person name="Geller-Mcgrath D.E."/>
            <person name="Sieber C.M."/>
            <person name="Emerson J.B."/>
            <person name="Anantharaman K."/>
            <person name="Thomas B.C."/>
            <person name="Malmstrom R."/>
            <person name="Stieglmeier M."/>
            <person name="Klingl A."/>
            <person name="Woyke T."/>
            <person name="Ryan C.M."/>
            <person name="Banfield J.F."/>
        </authorList>
    </citation>
    <scope>NUCLEOTIDE SEQUENCE [LARGE SCALE GENOMIC DNA]</scope>
    <source>
        <strain evidence="1">CG22_combo_CG10-13_8_21_14_all_38_20</strain>
    </source>
</reference>
<accession>A0A2H0BW04</accession>
<dbReference type="SUPFAM" id="SSF55144">
    <property type="entry name" value="LigT-like"/>
    <property type="match status" value="1"/>
</dbReference>
<dbReference type="Gene3D" id="3.90.1140.10">
    <property type="entry name" value="Cyclic phosphodiesterase"/>
    <property type="match status" value="1"/>
</dbReference>